<organism evidence="11 12">
    <name type="scientific">Virgibacillus siamensis</name>
    <dbReference type="NCBI Taxonomy" id="480071"/>
    <lineage>
        <taxon>Bacteria</taxon>
        <taxon>Bacillati</taxon>
        <taxon>Bacillota</taxon>
        <taxon>Bacilli</taxon>
        <taxon>Bacillales</taxon>
        <taxon>Bacillaceae</taxon>
        <taxon>Virgibacillus</taxon>
    </lineage>
</organism>
<feature type="domain" description="LysM" evidence="9">
    <location>
        <begin position="1"/>
        <end position="45"/>
    </location>
</feature>
<dbReference type="PANTHER" id="PTHR11705:SF143">
    <property type="entry name" value="SLL0236 PROTEIN"/>
    <property type="match status" value="1"/>
</dbReference>
<reference evidence="11 12" key="1">
    <citation type="journal article" date="2019" name="Int. J. Syst. Evol. Microbiol.">
        <title>The Global Catalogue of Microorganisms (GCM) 10K type strain sequencing project: providing services to taxonomists for standard genome sequencing and annotation.</title>
        <authorList>
            <consortium name="The Broad Institute Genomics Platform"/>
            <consortium name="The Broad Institute Genome Sequencing Center for Infectious Disease"/>
            <person name="Wu L."/>
            <person name="Ma J."/>
        </authorList>
    </citation>
    <scope>NUCLEOTIDE SEQUENCE [LARGE SCALE GENOMIC DNA]</scope>
    <source>
        <strain evidence="11 12">JCM 15395</strain>
    </source>
</reference>
<dbReference type="InterPro" id="IPR018392">
    <property type="entry name" value="LysM"/>
</dbReference>
<dbReference type="InterPro" id="IPR036779">
    <property type="entry name" value="LysM_dom_sf"/>
</dbReference>
<evidence type="ECO:0000259" key="10">
    <source>
        <dbReference type="PROSITE" id="PS52035"/>
    </source>
</evidence>
<comment type="cofactor">
    <cofactor evidence="1">
        <name>Zn(2+)</name>
        <dbReference type="ChEBI" id="CHEBI:29105"/>
    </cofactor>
</comment>
<name>A0ABN1GGW2_9BACI</name>
<dbReference type="PROSITE" id="PS00132">
    <property type="entry name" value="CARBOXYPEPT_ZN_1"/>
    <property type="match status" value="1"/>
</dbReference>
<dbReference type="PRINTS" id="PR00765">
    <property type="entry name" value="CRBOXYPTASEA"/>
</dbReference>
<dbReference type="RefSeq" id="WP_343815063.1">
    <property type="nucleotide sequence ID" value="NZ_BAAADS010000025.1"/>
</dbReference>
<evidence type="ECO:0008006" key="13">
    <source>
        <dbReference type="Google" id="ProtNLM"/>
    </source>
</evidence>
<evidence type="ECO:0000256" key="3">
    <source>
        <dbReference type="ARBA" id="ARBA00022670"/>
    </source>
</evidence>
<evidence type="ECO:0000256" key="6">
    <source>
        <dbReference type="ARBA" id="ARBA00022833"/>
    </source>
</evidence>
<keyword evidence="5" id="KW-0378">Hydrolase</keyword>
<dbReference type="PROSITE" id="PS51782">
    <property type="entry name" value="LYSM"/>
    <property type="match status" value="2"/>
</dbReference>
<evidence type="ECO:0000256" key="2">
    <source>
        <dbReference type="ARBA" id="ARBA00005988"/>
    </source>
</evidence>
<evidence type="ECO:0000259" key="9">
    <source>
        <dbReference type="PROSITE" id="PS51782"/>
    </source>
</evidence>
<keyword evidence="3" id="KW-0645">Protease</keyword>
<evidence type="ECO:0000256" key="7">
    <source>
        <dbReference type="ARBA" id="ARBA00023049"/>
    </source>
</evidence>
<protein>
    <recommendedName>
        <fullName evidence="13">LysM peptidoglycan-binding domain-containing protein</fullName>
    </recommendedName>
</protein>
<evidence type="ECO:0000313" key="11">
    <source>
        <dbReference type="EMBL" id="GAA0611317.1"/>
    </source>
</evidence>
<dbReference type="Pfam" id="PF01476">
    <property type="entry name" value="LysM"/>
    <property type="match status" value="2"/>
</dbReference>
<evidence type="ECO:0000313" key="12">
    <source>
        <dbReference type="Proteomes" id="UP001500866"/>
    </source>
</evidence>
<dbReference type="SMART" id="SM00257">
    <property type="entry name" value="LysM"/>
    <property type="match status" value="2"/>
</dbReference>
<dbReference type="Gene3D" id="3.10.350.10">
    <property type="entry name" value="LysM domain"/>
    <property type="match status" value="2"/>
</dbReference>
<comment type="caution">
    <text evidence="11">The sequence shown here is derived from an EMBL/GenBank/DDBJ whole genome shotgun (WGS) entry which is preliminary data.</text>
</comment>
<dbReference type="InterPro" id="IPR000834">
    <property type="entry name" value="Peptidase_M14"/>
</dbReference>
<comment type="similarity">
    <text evidence="2 8">Belongs to the peptidase M14 family.</text>
</comment>
<keyword evidence="4" id="KW-0479">Metal-binding</keyword>
<evidence type="ECO:0000256" key="1">
    <source>
        <dbReference type="ARBA" id="ARBA00001947"/>
    </source>
</evidence>
<feature type="active site" description="Proton donor/acceptor" evidence="8">
    <location>
        <position position="366"/>
    </location>
</feature>
<keyword evidence="7" id="KW-0482">Metalloprotease</keyword>
<dbReference type="PANTHER" id="PTHR11705">
    <property type="entry name" value="PROTEASE FAMILY M14 CARBOXYPEPTIDASE A,B"/>
    <property type="match status" value="1"/>
</dbReference>
<gene>
    <name evidence="11" type="ORF">GCM10009001_30700</name>
</gene>
<dbReference type="CDD" id="cd00118">
    <property type="entry name" value="LysM"/>
    <property type="match status" value="2"/>
</dbReference>
<proteinExistence type="inferred from homology"/>
<dbReference type="Pfam" id="PF00246">
    <property type="entry name" value="Peptidase_M14"/>
    <property type="match status" value="1"/>
</dbReference>
<dbReference type="Gene3D" id="3.40.630.10">
    <property type="entry name" value="Zn peptidases"/>
    <property type="match status" value="1"/>
</dbReference>
<evidence type="ECO:0000256" key="4">
    <source>
        <dbReference type="ARBA" id="ARBA00022723"/>
    </source>
</evidence>
<dbReference type="InterPro" id="IPR034274">
    <property type="entry name" value="ENP1_M14_CPD"/>
</dbReference>
<dbReference type="Proteomes" id="UP001500866">
    <property type="component" value="Unassembled WGS sequence"/>
</dbReference>
<sequence>MEVLIRPGDTFWYYSQLFDIPLVLIEQSNQQTNPKQLTAGQRVQIPGYRSNNHMITVNDTFWKLANQYNIPVEMLELANPSIDADNLQIGQTIRIPERVNQMLISNFDRYTFNKMETDINSLLEVYPFIGRQSIGNSVMGKDLVELQIGSGNKQVHIDGSFHANEWITTSTIMRFVNEYVLAITNNRPIRNLKMLPLFNETTLSIVPMVNPDGVNLVLNGASSAGNFQEKVLAMNDQSNDFTNWKANIKGVDLNNQFPALWQIEAERKPDSPQPRDYPGLHPLSEPESIAMANLANDRNFLRLNAFHTQGEEIYWGIEGLEPPISEVIVNEYARVSGYKQVRYIDNYAGYKDWYIQDFRQPGFTIELGTGVNPLPFAQFEEIYQESLGIMLANLYMSF</sequence>
<keyword evidence="12" id="KW-1185">Reference proteome</keyword>
<dbReference type="SUPFAM" id="SSF53187">
    <property type="entry name" value="Zn-dependent exopeptidases"/>
    <property type="match status" value="1"/>
</dbReference>
<feature type="domain" description="LysM" evidence="9">
    <location>
        <begin position="51"/>
        <end position="95"/>
    </location>
</feature>
<dbReference type="EMBL" id="BAAADS010000025">
    <property type="protein sequence ID" value="GAA0611317.1"/>
    <property type="molecule type" value="Genomic_DNA"/>
</dbReference>
<dbReference type="SMART" id="SM00631">
    <property type="entry name" value="Zn_pept"/>
    <property type="match status" value="1"/>
</dbReference>
<dbReference type="SUPFAM" id="SSF54106">
    <property type="entry name" value="LysM domain"/>
    <property type="match status" value="1"/>
</dbReference>
<accession>A0ABN1GGW2</accession>
<keyword evidence="6" id="KW-0862">Zinc</keyword>
<feature type="domain" description="Peptidase M14" evidence="10">
    <location>
        <begin position="108"/>
        <end position="394"/>
    </location>
</feature>
<dbReference type="InterPro" id="IPR057246">
    <property type="entry name" value="CARBOXYPEPT_ZN_1"/>
</dbReference>
<evidence type="ECO:0000256" key="8">
    <source>
        <dbReference type="PROSITE-ProRule" id="PRU01379"/>
    </source>
</evidence>
<dbReference type="PROSITE" id="PS52035">
    <property type="entry name" value="PEPTIDASE_M14"/>
    <property type="match status" value="1"/>
</dbReference>
<dbReference type="CDD" id="cd06229">
    <property type="entry name" value="M14_Endopeptidase_I"/>
    <property type="match status" value="1"/>
</dbReference>
<evidence type="ECO:0000256" key="5">
    <source>
        <dbReference type="ARBA" id="ARBA00022801"/>
    </source>
</evidence>